<keyword evidence="1" id="KW-0732">Signal</keyword>
<dbReference type="RefSeq" id="WP_132419727.1">
    <property type="nucleotide sequence ID" value="NZ_SKFG01000025.1"/>
</dbReference>
<organism evidence="2 3">
    <name type="scientific">Paenibacillus albiflavus</name>
    <dbReference type="NCBI Taxonomy" id="2545760"/>
    <lineage>
        <taxon>Bacteria</taxon>
        <taxon>Bacillati</taxon>
        <taxon>Bacillota</taxon>
        <taxon>Bacilli</taxon>
        <taxon>Bacillales</taxon>
        <taxon>Paenibacillaceae</taxon>
        <taxon>Paenibacillus</taxon>
    </lineage>
</organism>
<evidence type="ECO:0000256" key="1">
    <source>
        <dbReference type="SAM" id="SignalP"/>
    </source>
</evidence>
<feature type="chain" id="PRO_5039577382" description="Lipoprotein" evidence="1">
    <location>
        <begin position="21"/>
        <end position="195"/>
    </location>
</feature>
<evidence type="ECO:0008006" key="4">
    <source>
        <dbReference type="Google" id="ProtNLM"/>
    </source>
</evidence>
<dbReference type="OrthoDB" id="2665491at2"/>
<dbReference type="Proteomes" id="UP000295418">
    <property type="component" value="Unassembled WGS sequence"/>
</dbReference>
<name>A0A4R4E958_9BACL</name>
<feature type="signal peptide" evidence="1">
    <location>
        <begin position="1"/>
        <end position="20"/>
    </location>
</feature>
<proteinExistence type="predicted"/>
<comment type="caution">
    <text evidence="2">The sequence shown here is derived from an EMBL/GenBank/DDBJ whole genome shotgun (WGS) entry which is preliminary data.</text>
</comment>
<accession>A0A4R4E958</accession>
<sequence length="195" mass="22444">MKLKTITVLMLLFSVLLSGCGEGKFKPDTMSKDDIAIMKIDDKNAKIYYGMKRSEAEKILGNGNKDILIKYDFGVEIMYRVNKENNEETVALISLDEGSKKIYSTIRGIKVGDLKSDVIKSYGEKYPVPTMKIDRDIAYYYDLKLKKFMGQESLANPLSNKDDLYEQIGTDFIFNDNGYVDRIMLYDRHMAIFFQ</sequence>
<protein>
    <recommendedName>
        <fullName evidence="4">Lipoprotein</fullName>
    </recommendedName>
</protein>
<reference evidence="2 3" key="1">
    <citation type="submission" date="2019-03" db="EMBL/GenBank/DDBJ databases">
        <authorList>
            <person name="Kim M.K.M."/>
        </authorList>
    </citation>
    <scope>NUCLEOTIDE SEQUENCE [LARGE SCALE GENOMIC DNA]</scope>
    <source>
        <strain evidence="2 3">18JY21-1</strain>
    </source>
</reference>
<evidence type="ECO:0000313" key="2">
    <source>
        <dbReference type="EMBL" id="TCZ74631.1"/>
    </source>
</evidence>
<evidence type="ECO:0000313" key="3">
    <source>
        <dbReference type="Proteomes" id="UP000295418"/>
    </source>
</evidence>
<dbReference type="PROSITE" id="PS51257">
    <property type="entry name" value="PROKAR_LIPOPROTEIN"/>
    <property type="match status" value="1"/>
</dbReference>
<dbReference type="EMBL" id="SKFG01000025">
    <property type="protein sequence ID" value="TCZ74631.1"/>
    <property type="molecule type" value="Genomic_DNA"/>
</dbReference>
<dbReference type="AlphaFoldDB" id="A0A4R4E958"/>
<gene>
    <name evidence="2" type="ORF">E0485_19400</name>
</gene>
<keyword evidence="3" id="KW-1185">Reference proteome</keyword>